<dbReference type="InterPro" id="IPR003593">
    <property type="entry name" value="AAA+_ATPase"/>
</dbReference>
<dbReference type="SUPFAM" id="SSF46689">
    <property type="entry name" value="Homeodomain-like"/>
    <property type="match status" value="1"/>
</dbReference>
<dbReference type="PROSITE" id="PS50045">
    <property type="entry name" value="SIGMA54_INTERACT_4"/>
    <property type="match status" value="1"/>
</dbReference>
<evidence type="ECO:0000256" key="8">
    <source>
        <dbReference type="ARBA" id="ARBA00023125"/>
    </source>
</evidence>
<dbReference type="GO" id="GO:0043565">
    <property type="term" value="F:sequence-specific DNA binding"/>
    <property type="evidence" value="ECO:0007669"/>
    <property type="project" value="InterPro"/>
</dbReference>
<dbReference type="GO" id="GO:0005524">
    <property type="term" value="F:ATP binding"/>
    <property type="evidence" value="ECO:0007669"/>
    <property type="project" value="UniProtKB-KW"/>
</dbReference>
<name>A0A0U1NN62_9RHOB</name>
<dbReference type="PANTHER" id="PTHR32071:SF117">
    <property type="entry name" value="PTS-DEPENDENT DIHYDROXYACETONE KINASE OPERON REGULATORY PROTEIN-RELATED"/>
    <property type="match status" value="1"/>
</dbReference>
<keyword evidence="8" id="KW-0238">DNA-binding</keyword>
<dbReference type="InterPro" id="IPR027417">
    <property type="entry name" value="P-loop_NTPase"/>
</dbReference>
<dbReference type="Pfam" id="PF00158">
    <property type="entry name" value="Sigma54_activat"/>
    <property type="match status" value="1"/>
</dbReference>
<reference evidence="12 13" key="1">
    <citation type="submission" date="2015-04" db="EMBL/GenBank/DDBJ databases">
        <authorList>
            <person name="Syromyatnikov M.Y."/>
            <person name="Popov V.N."/>
        </authorList>
    </citation>
    <scope>NUCLEOTIDE SEQUENCE [LARGE SCALE GENOMIC DNA]</scope>
    <source>
        <strain evidence="12 13">CECT 5292</strain>
    </source>
</reference>
<dbReference type="InterPro" id="IPR002197">
    <property type="entry name" value="HTH_Fis"/>
</dbReference>
<keyword evidence="5" id="KW-0067">ATP-binding</keyword>
<evidence type="ECO:0000256" key="9">
    <source>
        <dbReference type="ARBA" id="ARBA00023159"/>
    </source>
</evidence>
<dbReference type="SMART" id="SM00382">
    <property type="entry name" value="AAA"/>
    <property type="match status" value="1"/>
</dbReference>
<evidence type="ECO:0000256" key="6">
    <source>
        <dbReference type="ARBA" id="ARBA00023012"/>
    </source>
</evidence>
<dbReference type="PROSITE" id="PS00688">
    <property type="entry name" value="SIGMA54_INTERACT_3"/>
    <property type="match status" value="1"/>
</dbReference>
<evidence type="ECO:0000259" key="11">
    <source>
        <dbReference type="PROSITE" id="PS50045"/>
    </source>
</evidence>
<dbReference type="PANTHER" id="PTHR32071">
    <property type="entry name" value="TRANSCRIPTIONAL REGULATORY PROTEIN"/>
    <property type="match status" value="1"/>
</dbReference>
<evidence type="ECO:0000256" key="2">
    <source>
        <dbReference type="ARBA" id="ARBA00011135"/>
    </source>
</evidence>
<evidence type="ECO:0000256" key="5">
    <source>
        <dbReference type="ARBA" id="ARBA00022840"/>
    </source>
</evidence>
<dbReference type="InterPro" id="IPR025944">
    <property type="entry name" value="Sigma_54_int_dom_CS"/>
</dbReference>
<feature type="domain" description="Sigma-54 factor interaction" evidence="11">
    <location>
        <begin position="13"/>
        <end position="242"/>
    </location>
</feature>
<keyword evidence="10" id="KW-0804">Transcription</keyword>
<evidence type="ECO:0000256" key="1">
    <source>
        <dbReference type="ARBA" id="ARBA00002167"/>
    </source>
</evidence>
<dbReference type="GO" id="GO:0000160">
    <property type="term" value="P:phosphorelay signal transduction system"/>
    <property type="evidence" value="ECO:0007669"/>
    <property type="project" value="UniProtKB-KW"/>
</dbReference>
<dbReference type="Gene3D" id="3.40.50.300">
    <property type="entry name" value="P-loop containing nucleotide triphosphate hydrolases"/>
    <property type="match status" value="1"/>
</dbReference>
<keyword evidence="7" id="KW-0805">Transcription regulation</keyword>
<evidence type="ECO:0000256" key="4">
    <source>
        <dbReference type="ARBA" id="ARBA00022741"/>
    </source>
</evidence>
<dbReference type="Pfam" id="PF02954">
    <property type="entry name" value="HTH_8"/>
    <property type="match status" value="1"/>
</dbReference>
<dbReference type="InterPro" id="IPR025943">
    <property type="entry name" value="Sigma_54_int_dom_ATP-bd_2"/>
</dbReference>
<dbReference type="EMBL" id="CVQV01000013">
    <property type="protein sequence ID" value="CRK76166.1"/>
    <property type="molecule type" value="Genomic_DNA"/>
</dbReference>
<dbReference type="SUPFAM" id="SSF52540">
    <property type="entry name" value="P-loop containing nucleoside triphosphate hydrolases"/>
    <property type="match status" value="1"/>
</dbReference>
<accession>A0A0U1NN62</accession>
<comment type="function">
    <text evidence="1">Required for activation of most nif operons, which are directly involved in nitrogen fixation.</text>
</comment>
<dbReference type="InterPro" id="IPR009057">
    <property type="entry name" value="Homeodomain-like_sf"/>
</dbReference>
<protein>
    <recommendedName>
        <fullName evidence="3">Nif-specific regulatory protein</fullName>
    </recommendedName>
</protein>
<comment type="subunit">
    <text evidence="2">Interacts with sigma-54.</text>
</comment>
<evidence type="ECO:0000313" key="12">
    <source>
        <dbReference type="EMBL" id="CRK76166.1"/>
    </source>
</evidence>
<keyword evidence="9" id="KW-0010">Activator</keyword>
<dbReference type="RefSeq" id="WP_048599577.1">
    <property type="nucleotide sequence ID" value="NZ_CVPC01000013.1"/>
</dbReference>
<sequence length="370" mass="40608">MNHVSQTATSKIIIGHAASTLEMKRLIETVAPSAGPVLVSGPTGAGKELVAQALHEDSGRSGELVAVNCAAIPAELMESELFGYEKGAFTGADKRRAGRFEQSDKGTLFLDEIGDMPPSLQTKLLRVLESHTVRRVGGSAEIPLDLRLVCATHKDLREMVENGSFRADLYYRLNVFPIDVPPLAERTDDIEAILKSLVAKHHKRNPSIKPPLFADSAYKALLAYDWPGNVRELRNVIDRAFVLFGGCEVTGQHVRENLLSLRLPNEINPIERDALWEATADLFGNPGPELPSYSSEPPKPEDYKPWFSHHDQIDLRGHLRDIEVVLIEAALGVSDGMVSHAADKLSIGRTTLIEKMKKLVIDKNGDGMST</sequence>
<evidence type="ECO:0000256" key="3">
    <source>
        <dbReference type="ARBA" id="ARBA00015308"/>
    </source>
</evidence>
<dbReference type="PROSITE" id="PS00676">
    <property type="entry name" value="SIGMA54_INTERACT_2"/>
    <property type="match status" value="1"/>
</dbReference>
<gene>
    <name evidence="12" type="primary">zraR</name>
    <name evidence="12" type="ORF">NIG5292_02223</name>
</gene>
<dbReference type="Pfam" id="PF25601">
    <property type="entry name" value="AAA_lid_14"/>
    <property type="match status" value="1"/>
</dbReference>
<dbReference type="Gene3D" id="1.10.8.60">
    <property type="match status" value="1"/>
</dbReference>
<keyword evidence="13" id="KW-1185">Reference proteome</keyword>
<evidence type="ECO:0000256" key="10">
    <source>
        <dbReference type="ARBA" id="ARBA00023163"/>
    </source>
</evidence>
<keyword evidence="4" id="KW-0547">Nucleotide-binding</keyword>
<evidence type="ECO:0000313" key="13">
    <source>
        <dbReference type="Proteomes" id="UP000048949"/>
    </source>
</evidence>
<organism evidence="12 13">
    <name type="scientific">Nereida ignava</name>
    <dbReference type="NCBI Taxonomy" id="282199"/>
    <lineage>
        <taxon>Bacteria</taxon>
        <taxon>Pseudomonadati</taxon>
        <taxon>Pseudomonadota</taxon>
        <taxon>Alphaproteobacteria</taxon>
        <taxon>Rhodobacterales</taxon>
        <taxon>Roseobacteraceae</taxon>
        <taxon>Nereida</taxon>
    </lineage>
</organism>
<dbReference type="CDD" id="cd00009">
    <property type="entry name" value="AAA"/>
    <property type="match status" value="1"/>
</dbReference>
<dbReference type="AlphaFoldDB" id="A0A0U1NN62"/>
<proteinExistence type="predicted"/>
<dbReference type="OrthoDB" id="9805953at2"/>
<dbReference type="InterPro" id="IPR058031">
    <property type="entry name" value="AAA_lid_NorR"/>
</dbReference>
<evidence type="ECO:0000256" key="7">
    <source>
        <dbReference type="ARBA" id="ARBA00023015"/>
    </source>
</evidence>
<keyword evidence="6" id="KW-0902">Two-component regulatory system</keyword>
<dbReference type="Proteomes" id="UP000048949">
    <property type="component" value="Unassembled WGS sequence"/>
</dbReference>
<dbReference type="FunFam" id="3.40.50.300:FF:000006">
    <property type="entry name" value="DNA-binding transcriptional regulator NtrC"/>
    <property type="match status" value="1"/>
</dbReference>
<dbReference type="Gene3D" id="1.10.10.60">
    <property type="entry name" value="Homeodomain-like"/>
    <property type="match status" value="1"/>
</dbReference>
<dbReference type="GO" id="GO:0006355">
    <property type="term" value="P:regulation of DNA-templated transcription"/>
    <property type="evidence" value="ECO:0007669"/>
    <property type="project" value="InterPro"/>
</dbReference>
<dbReference type="InterPro" id="IPR002078">
    <property type="entry name" value="Sigma_54_int"/>
</dbReference>
<dbReference type="STRING" id="282199.GCA_001049735_02222"/>